<evidence type="ECO:0000256" key="1">
    <source>
        <dbReference type="SAM" id="MobiDB-lite"/>
    </source>
</evidence>
<dbReference type="Proteomes" id="UP000799770">
    <property type="component" value="Unassembled WGS sequence"/>
</dbReference>
<dbReference type="OrthoDB" id="190201at2759"/>
<evidence type="ECO:0000313" key="3">
    <source>
        <dbReference type="Proteomes" id="UP000799770"/>
    </source>
</evidence>
<proteinExistence type="predicted"/>
<feature type="compositionally biased region" description="Acidic residues" evidence="1">
    <location>
        <begin position="68"/>
        <end position="77"/>
    </location>
</feature>
<name>A0A6A5YX02_9PLEO</name>
<gene>
    <name evidence="2" type="ORF">BDV96DRAFT_500907</name>
</gene>
<evidence type="ECO:0000313" key="2">
    <source>
        <dbReference type="EMBL" id="KAF2110671.1"/>
    </source>
</evidence>
<dbReference type="AlphaFoldDB" id="A0A6A5YX02"/>
<accession>A0A6A5YX02</accession>
<reference evidence="2" key="1">
    <citation type="journal article" date="2020" name="Stud. Mycol.">
        <title>101 Dothideomycetes genomes: a test case for predicting lifestyles and emergence of pathogens.</title>
        <authorList>
            <person name="Haridas S."/>
            <person name="Albert R."/>
            <person name="Binder M."/>
            <person name="Bloem J."/>
            <person name="Labutti K."/>
            <person name="Salamov A."/>
            <person name="Andreopoulos B."/>
            <person name="Baker S."/>
            <person name="Barry K."/>
            <person name="Bills G."/>
            <person name="Bluhm B."/>
            <person name="Cannon C."/>
            <person name="Castanera R."/>
            <person name="Culley D."/>
            <person name="Daum C."/>
            <person name="Ezra D."/>
            <person name="Gonzalez J."/>
            <person name="Henrissat B."/>
            <person name="Kuo A."/>
            <person name="Liang C."/>
            <person name="Lipzen A."/>
            <person name="Lutzoni F."/>
            <person name="Magnuson J."/>
            <person name="Mondo S."/>
            <person name="Nolan M."/>
            <person name="Ohm R."/>
            <person name="Pangilinan J."/>
            <person name="Park H.-J."/>
            <person name="Ramirez L."/>
            <person name="Alfaro M."/>
            <person name="Sun H."/>
            <person name="Tritt A."/>
            <person name="Yoshinaga Y."/>
            <person name="Zwiers L.-H."/>
            <person name="Turgeon B."/>
            <person name="Goodwin S."/>
            <person name="Spatafora J."/>
            <person name="Crous P."/>
            <person name="Grigoriev I."/>
        </authorList>
    </citation>
    <scope>NUCLEOTIDE SEQUENCE</scope>
    <source>
        <strain evidence="2">CBS 627.86</strain>
    </source>
</reference>
<protein>
    <submittedName>
        <fullName evidence="2">Uncharacterized protein</fullName>
    </submittedName>
</protein>
<dbReference type="EMBL" id="ML977337">
    <property type="protein sequence ID" value="KAF2110671.1"/>
    <property type="molecule type" value="Genomic_DNA"/>
</dbReference>
<sequence>MLYSVLPAIVQTRIPTLPSIRRSIVDLRGRNVQSKSFEGLSKSETPDSPPPQYTSRAGSSPPVPETADSSDTEDVDFRDDASERPVSVSSAYTPPPSFPLSEAETGISWKYANQGISLLTQAYQESNAVARDANDASAVLTRELYLHSISYLLRGIPSDLTPAEALSIQAAVPAEILSLQNDPNAHALVPYPRNNQVTQEQPPPNPSVLHRITAAAVFQTFVIIQFLLPYIKLFIGHAYRWEQENRVIRKTFNRSIITVEDMGRRSLQLSQTICQMNDGKVGQAINDLTFWGVRGLTGGIEQGLKEGVVVLGAERPQSRGGKARMEKVD</sequence>
<keyword evidence="3" id="KW-1185">Reference proteome</keyword>
<organism evidence="2 3">
    <name type="scientific">Lophiotrema nucula</name>
    <dbReference type="NCBI Taxonomy" id="690887"/>
    <lineage>
        <taxon>Eukaryota</taxon>
        <taxon>Fungi</taxon>
        <taxon>Dikarya</taxon>
        <taxon>Ascomycota</taxon>
        <taxon>Pezizomycotina</taxon>
        <taxon>Dothideomycetes</taxon>
        <taxon>Pleosporomycetidae</taxon>
        <taxon>Pleosporales</taxon>
        <taxon>Lophiotremataceae</taxon>
        <taxon>Lophiotrema</taxon>
    </lineage>
</organism>
<feature type="region of interest" description="Disordered" evidence="1">
    <location>
        <begin position="34"/>
        <end position="99"/>
    </location>
</feature>